<feature type="region of interest" description="Disordered" evidence="3">
    <location>
        <begin position="1"/>
        <end position="34"/>
    </location>
</feature>
<dbReference type="PANTHER" id="PTHR43420">
    <property type="entry name" value="ACETYLTRANSFERASE"/>
    <property type="match status" value="1"/>
</dbReference>
<name>A0A560WIA5_9MICO</name>
<dbReference type="Gene3D" id="3.40.630.30">
    <property type="match status" value="1"/>
</dbReference>
<evidence type="ECO:0000256" key="3">
    <source>
        <dbReference type="SAM" id="MobiDB-lite"/>
    </source>
</evidence>
<evidence type="ECO:0000313" key="6">
    <source>
        <dbReference type="Proteomes" id="UP000315628"/>
    </source>
</evidence>
<dbReference type="GO" id="GO:0016747">
    <property type="term" value="F:acyltransferase activity, transferring groups other than amino-acyl groups"/>
    <property type="evidence" value="ECO:0007669"/>
    <property type="project" value="InterPro"/>
</dbReference>
<dbReference type="SUPFAM" id="SSF55729">
    <property type="entry name" value="Acyl-CoA N-acyltransferases (Nat)"/>
    <property type="match status" value="1"/>
</dbReference>
<dbReference type="AlphaFoldDB" id="A0A560WIA5"/>
<dbReference type="InterPro" id="IPR056935">
    <property type="entry name" value="Rv0428c-like_C"/>
</dbReference>
<organism evidence="5 6">
    <name type="scientific">Marihabitans asiaticum</name>
    <dbReference type="NCBI Taxonomy" id="415218"/>
    <lineage>
        <taxon>Bacteria</taxon>
        <taxon>Bacillati</taxon>
        <taxon>Actinomycetota</taxon>
        <taxon>Actinomycetes</taxon>
        <taxon>Micrococcales</taxon>
        <taxon>Intrasporangiaceae</taxon>
        <taxon>Marihabitans</taxon>
    </lineage>
</organism>
<reference evidence="5 6" key="1">
    <citation type="submission" date="2019-06" db="EMBL/GenBank/DDBJ databases">
        <title>Sequencing the genomes of 1000 actinobacteria strains.</title>
        <authorList>
            <person name="Klenk H.-P."/>
        </authorList>
    </citation>
    <scope>NUCLEOTIDE SEQUENCE [LARGE SCALE GENOMIC DNA]</scope>
    <source>
        <strain evidence="5 6">DSM 18935</strain>
    </source>
</reference>
<dbReference type="PROSITE" id="PS51186">
    <property type="entry name" value="GNAT"/>
    <property type="match status" value="1"/>
</dbReference>
<protein>
    <submittedName>
        <fullName evidence="5">Ribosomal protein S18 acetylase RimI-like enzyme</fullName>
    </submittedName>
</protein>
<dbReference type="CDD" id="cd04301">
    <property type="entry name" value="NAT_SF"/>
    <property type="match status" value="1"/>
</dbReference>
<dbReference type="InterPro" id="IPR000182">
    <property type="entry name" value="GNAT_dom"/>
</dbReference>
<dbReference type="EMBL" id="VIUW01000001">
    <property type="protein sequence ID" value="TWD17306.1"/>
    <property type="molecule type" value="Genomic_DNA"/>
</dbReference>
<keyword evidence="5" id="KW-0687">Ribonucleoprotein</keyword>
<dbReference type="PANTHER" id="PTHR43420:SF44">
    <property type="entry name" value="ACETYLTRANSFERASE YPEA"/>
    <property type="match status" value="1"/>
</dbReference>
<evidence type="ECO:0000256" key="2">
    <source>
        <dbReference type="ARBA" id="ARBA00023315"/>
    </source>
</evidence>
<gene>
    <name evidence="5" type="ORF">FB557_0873</name>
</gene>
<accession>A0A560WIA5</accession>
<sequence>MAIRTRLGPTQGAKGGQPASTPRPDGSPRGPSLTDTVGEVVAVESDAVVVRTRGGEVRLALADVVAARVIPPRPTRRGAPHRAISIEDLHLVMTKGNPGLETAWLGRPGGGWLLRAGGGWTGRANSVLPVGDPGMPDDDAVREVVAWYRERELVAHVMLPLPEHARWVDDPLGALLIAQGWFVSPPVLVMTGRSADLGSLPAGAARVESAADLTEEWLAAAGPRVRGGGEVAQVVLTAPRDQAFLLARDGDGAPVGAARVAFDDGWAGVFGVHVRPDQRRRGVGAALTAAAGRIAQDRGVTLAYLQVERANTAAVALYERAGMDLHHHYAYLALRPPTPPSPTPAPAPAGSEFP</sequence>
<keyword evidence="6" id="KW-1185">Reference proteome</keyword>
<dbReference type="InterPro" id="IPR016181">
    <property type="entry name" value="Acyl_CoA_acyltransferase"/>
</dbReference>
<dbReference type="GO" id="GO:0005840">
    <property type="term" value="C:ribosome"/>
    <property type="evidence" value="ECO:0007669"/>
    <property type="project" value="UniProtKB-KW"/>
</dbReference>
<feature type="region of interest" description="Disordered" evidence="3">
    <location>
        <begin position="334"/>
        <end position="354"/>
    </location>
</feature>
<evidence type="ECO:0000313" key="5">
    <source>
        <dbReference type="EMBL" id="TWD17306.1"/>
    </source>
</evidence>
<dbReference type="InterPro" id="IPR050680">
    <property type="entry name" value="YpeA/RimI_acetyltransf"/>
</dbReference>
<evidence type="ECO:0000256" key="1">
    <source>
        <dbReference type="ARBA" id="ARBA00022679"/>
    </source>
</evidence>
<comment type="caution">
    <text evidence="5">The sequence shown here is derived from an EMBL/GenBank/DDBJ whole genome shotgun (WGS) entry which is preliminary data.</text>
</comment>
<evidence type="ECO:0000259" key="4">
    <source>
        <dbReference type="PROSITE" id="PS51186"/>
    </source>
</evidence>
<proteinExistence type="predicted"/>
<feature type="domain" description="N-acetyltransferase" evidence="4">
    <location>
        <begin position="187"/>
        <end position="337"/>
    </location>
</feature>
<keyword evidence="5" id="KW-0689">Ribosomal protein</keyword>
<dbReference type="Pfam" id="PF24553">
    <property type="entry name" value="Rv0428c_C"/>
    <property type="match status" value="1"/>
</dbReference>
<dbReference type="Proteomes" id="UP000315628">
    <property type="component" value="Unassembled WGS sequence"/>
</dbReference>
<feature type="compositionally biased region" description="Pro residues" evidence="3">
    <location>
        <begin position="336"/>
        <end position="347"/>
    </location>
</feature>
<keyword evidence="2" id="KW-0012">Acyltransferase</keyword>
<keyword evidence="1" id="KW-0808">Transferase</keyword>